<protein>
    <submittedName>
        <fullName evidence="2">Uncharacterized protein</fullName>
    </submittedName>
</protein>
<proteinExistence type="predicted"/>
<gene>
    <name evidence="2" type="ORF">H5410_003365</name>
</gene>
<name>A0A9J6B4T7_SOLCO</name>
<dbReference type="Proteomes" id="UP000824120">
    <property type="component" value="Chromosome 1"/>
</dbReference>
<keyword evidence="3" id="KW-1185">Reference proteome</keyword>
<dbReference type="EMBL" id="JACXVP010000001">
    <property type="protein sequence ID" value="KAG5631648.1"/>
    <property type="molecule type" value="Genomic_DNA"/>
</dbReference>
<evidence type="ECO:0000313" key="2">
    <source>
        <dbReference type="EMBL" id="KAG5631648.1"/>
    </source>
</evidence>
<accession>A0A9J6B4T7</accession>
<dbReference type="AlphaFoldDB" id="A0A9J6B4T7"/>
<feature type="region of interest" description="Disordered" evidence="1">
    <location>
        <begin position="1"/>
        <end position="32"/>
    </location>
</feature>
<feature type="compositionally biased region" description="Basic and acidic residues" evidence="1">
    <location>
        <begin position="81"/>
        <end position="93"/>
    </location>
</feature>
<organism evidence="2 3">
    <name type="scientific">Solanum commersonii</name>
    <name type="common">Commerson's wild potato</name>
    <name type="synonym">Commerson's nightshade</name>
    <dbReference type="NCBI Taxonomy" id="4109"/>
    <lineage>
        <taxon>Eukaryota</taxon>
        <taxon>Viridiplantae</taxon>
        <taxon>Streptophyta</taxon>
        <taxon>Embryophyta</taxon>
        <taxon>Tracheophyta</taxon>
        <taxon>Spermatophyta</taxon>
        <taxon>Magnoliopsida</taxon>
        <taxon>eudicotyledons</taxon>
        <taxon>Gunneridae</taxon>
        <taxon>Pentapetalae</taxon>
        <taxon>asterids</taxon>
        <taxon>lamiids</taxon>
        <taxon>Solanales</taxon>
        <taxon>Solanaceae</taxon>
        <taxon>Solanoideae</taxon>
        <taxon>Solaneae</taxon>
        <taxon>Solanum</taxon>
    </lineage>
</organism>
<evidence type="ECO:0000256" key="1">
    <source>
        <dbReference type="SAM" id="MobiDB-lite"/>
    </source>
</evidence>
<comment type="caution">
    <text evidence="2">The sequence shown here is derived from an EMBL/GenBank/DDBJ whole genome shotgun (WGS) entry which is preliminary data.</text>
</comment>
<feature type="region of interest" description="Disordered" evidence="1">
    <location>
        <begin position="72"/>
        <end position="93"/>
    </location>
</feature>
<reference evidence="2 3" key="1">
    <citation type="submission" date="2020-09" db="EMBL/GenBank/DDBJ databases">
        <title>De no assembly of potato wild relative species, Solanum commersonii.</title>
        <authorList>
            <person name="Cho K."/>
        </authorList>
    </citation>
    <scope>NUCLEOTIDE SEQUENCE [LARGE SCALE GENOMIC DNA]</scope>
    <source>
        <strain evidence="2">LZ3.2</strain>
        <tissue evidence="2">Leaf</tissue>
    </source>
</reference>
<sequence length="93" mass="10984">MVKERCTGETHLGYSNWPEKQPPLQVRSERSVKEPIDHEVEIKIKVDLSMRDYLAKNQALREKLEIARAALTQQQPEFEEERAKANQRENMHK</sequence>
<evidence type="ECO:0000313" key="3">
    <source>
        <dbReference type="Proteomes" id="UP000824120"/>
    </source>
</evidence>